<dbReference type="AlphaFoldDB" id="A0A3P3Y0W1"/>
<dbReference type="InterPro" id="IPR006828">
    <property type="entry name" value="ASC_dom"/>
</dbReference>
<dbReference type="InterPro" id="IPR032640">
    <property type="entry name" value="AMPK1_CBM"/>
</dbReference>
<accession>A0A3P3Y0W1</accession>
<dbReference type="SMART" id="SM01010">
    <property type="entry name" value="AMPKBI"/>
    <property type="match status" value="1"/>
</dbReference>
<dbReference type="Pfam" id="PF16561">
    <property type="entry name" value="AMPK1_CBM"/>
    <property type="match status" value="1"/>
</dbReference>
<dbReference type="InterPro" id="IPR014756">
    <property type="entry name" value="Ig_E-set"/>
</dbReference>
<dbReference type="EMBL" id="OVEO01000002">
    <property type="protein sequence ID" value="SPQ93779.1"/>
    <property type="molecule type" value="Genomic_DNA"/>
</dbReference>
<dbReference type="Gene3D" id="6.20.250.60">
    <property type="match status" value="1"/>
</dbReference>
<dbReference type="Proteomes" id="UP000290189">
    <property type="component" value="Unassembled WGS sequence"/>
</dbReference>
<proteinExistence type="inferred from homology"/>
<gene>
    <name evidence="4" type="ORF">PLBR_LOCUS994</name>
</gene>
<dbReference type="InterPro" id="IPR037256">
    <property type="entry name" value="ASC_dom_sf"/>
</dbReference>
<name>A0A3P3Y0W1_PLABS</name>
<comment type="similarity">
    <text evidence="1">Belongs to the 5'-AMP-activated protein kinase beta subunit family.</text>
</comment>
<reference evidence="4 5" key="1">
    <citation type="submission" date="2018-03" db="EMBL/GenBank/DDBJ databases">
        <authorList>
            <person name="Fogelqvist J."/>
        </authorList>
    </citation>
    <scope>NUCLEOTIDE SEQUENCE [LARGE SCALE GENOMIC DNA]</scope>
</reference>
<dbReference type="Gene3D" id="2.60.40.10">
    <property type="entry name" value="Immunoglobulins"/>
    <property type="match status" value="1"/>
</dbReference>
<dbReference type="PANTHER" id="PTHR10343:SF84">
    <property type="entry name" value="5'-AMP-ACTIVATED PROTEIN KINASE SUBUNIT BETA-1"/>
    <property type="match status" value="1"/>
</dbReference>
<keyword evidence="4" id="KW-0496">Mitochondrion</keyword>
<dbReference type="Pfam" id="PF04739">
    <property type="entry name" value="AMPKBI"/>
    <property type="match status" value="1"/>
</dbReference>
<evidence type="ECO:0000313" key="5">
    <source>
        <dbReference type="Proteomes" id="UP000290189"/>
    </source>
</evidence>
<feature type="domain" description="Association with the SNF1 complex (ASC)" evidence="3">
    <location>
        <begin position="198"/>
        <end position="299"/>
    </location>
</feature>
<dbReference type="GO" id="GO:0031588">
    <property type="term" value="C:nucleotide-activated protein kinase complex"/>
    <property type="evidence" value="ECO:0007669"/>
    <property type="project" value="TreeGrafter"/>
</dbReference>
<dbReference type="GO" id="GO:0019901">
    <property type="term" value="F:protein kinase binding"/>
    <property type="evidence" value="ECO:0007669"/>
    <property type="project" value="TreeGrafter"/>
</dbReference>
<dbReference type="SUPFAM" id="SSF81296">
    <property type="entry name" value="E set domains"/>
    <property type="match status" value="1"/>
</dbReference>
<feature type="compositionally biased region" description="Polar residues" evidence="2">
    <location>
        <begin position="50"/>
        <end position="69"/>
    </location>
</feature>
<dbReference type="InterPro" id="IPR013783">
    <property type="entry name" value="Ig-like_fold"/>
</dbReference>
<dbReference type="GO" id="GO:0005737">
    <property type="term" value="C:cytoplasm"/>
    <property type="evidence" value="ECO:0007669"/>
    <property type="project" value="TreeGrafter"/>
</dbReference>
<protein>
    <recommendedName>
        <fullName evidence="3">Association with the SNF1 complex (ASC) domain-containing protein</fullName>
    </recommendedName>
</protein>
<evidence type="ECO:0000256" key="1">
    <source>
        <dbReference type="ARBA" id="ARBA00010926"/>
    </source>
</evidence>
<evidence type="ECO:0000256" key="2">
    <source>
        <dbReference type="SAM" id="MobiDB-lite"/>
    </source>
</evidence>
<dbReference type="CDD" id="cd02859">
    <property type="entry name" value="E_set_AMPKbeta_like_N"/>
    <property type="match status" value="1"/>
</dbReference>
<feature type="region of interest" description="Disordered" evidence="2">
    <location>
        <begin position="50"/>
        <end position="82"/>
    </location>
</feature>
<dbReference type="GO" id="GO:0005634">
    <property type="term" value="C:nucleus"/>
    <property type="evidence" value="ECO:0007669"/>
    <property type="project" value="TreeGrafter"/>
</dbReference>
<evidence type="ECO:0000259" key="3">
    <source>
        <dbReference type="SMART" id="SM01010"/>
    </source>
</evidence>
<dbReference type="PANTHER" id="PTHR10343">
    <property type="entry name" value="5'-AMP-ACTIVATED PROTEIN KINASE , BETA SUBUNIT"/>
    <property type="match status" value="1"/>
</dbReference>
<dbReference type="SUPFAM" id="SSF160219">
    <property type="entry name" value="AMPKBI-like"/>
    <property type="match status" value="1"/>
</dbReference>
<dbReference type="InterPro" id="IPR050827">
    <property type="entry name" value="CRP1_MDG1_kinase"/>
</dbReference>
<evidence type="ECO:0000313" key="4">
    <source>
        <dbReference type="EMBL" id="SPQ93779.1"/>
    </source>
</evidence>
<organism evidence="4 5">
    <name type="scientific">Plasmodiophora brassicae</name>
    <name type="common">Clubroot disease agent</name>
    <dbReference type="NCBI Taxonomy" id="37360"/>
    <lineage>
        <taxon>Eukaryota</taxon>
        <taxon>Sar</taxon>
        <taxon>Rhizaria</taxon>
        <taxon>Endomyxa</taxon>
        <taxon>Phytomyxea</taxon>
        <taxon>Plasmodiophorida</taxon>
        <taxon>Plasmodiophoridae</taxon>
        <taxon>Plasmodiophora</taxon>
    </lineage>
</organism>
<dbReference type="GO" id="GO:0007165">
    <property type="term" value="P:signal transduction"/>
    <property type="evidence" value="ECO:0007669"/>
    <property type="project" value="TreeGrafter"/>
</dbReference>
<sequence>MLSGTSRGAKFGGESLICKRRLTFGGFSCPPHPTYRRPVRRYVAVMGQGPSSQANLPDVNNDSSSSALSNVAFPARSPSTAPTPLKENVLACLADQGADAGIDSPVNGQSGPPVDLVPSVFTWSYGGENVYITGSFNQWKCKIPMQRSTVDFSVIIEVPPGVVQYKFIVDDEWRFAPDQPTVMDPQGVVNNLVEIVPPQDTEAVFDSDDGEVNVAYGQTEPSTNEYTKEPPPLPPHLGIILLNSEDTPGQNDAVILPVPQHVTLNHIYASKSDSKDVCVLGMTQRYKSKFVTTVYYRPNPTINANGVIASREATPMAVS</sequence>
<geneLocation type="mitochondrion" evidence="4"/>